<sequence length="170" mass="19503">MTKQYLARWFDDRVREMQVAGSYFATNHIDEIAGFPEKLDLKSLAAELVELGALAHRHGAGIVPVLIIPLGISDALDVNPPELTKVSFGTEPPSFYLMEPRYFSSWSDREEYRSPYRVHPRGPILVEYVCGRSMQMREQGWEYDRMLFLRTTTDGISLQGPWKNQPRGPQ</sequence>
<reference evidence="1 2" key="1">
    <citation type="submission" date="2022-03" db="EMBL/GenBank/DDBJ databases">
        <title>Agromyces sp. isolated from the gut of P. brevitarsis seulensis larvae.</title>
        <authorList>
            <person name="Won M."/>
            <person name="Kwon S.-W."/>
        </authorList>
    </citation>
    <scope>NUCLEOTIDE SEQUENCE [LARGE SCALE GENOMIC DNA]</scope>
    <source>
        <strain evidence="1 2">KACC 16215</strain>
    </source>
</reference>
<dbReference type="RefSeq" id="WP_243570364.1">
    <property type="nucleotide sequence ID" value="NZ_BAAARD010000001.1"/>
</dbReference>
<evidence type="ECO:0000313" key="1">
    <source>
        <dbReference type="EMBL" id="UOE27534.1"/>
    </source>
</evidence>
<keyword evidence="2" id="KW-1185">Reference proteome</keyword>
<protein>
    <submittedName>
        <fullName evidence="1">Uncharacterized protein</fullName>
    </submittedName>
</protein>
<organism evidence="1 2">
    <name type="scientific">Agromyces soli</name>
    <dbReference type="NCBI Taxonomy" id="659012"/>
    <lineage>
        <taxon>Bacteria</taxon>
        <taxon>Bacillati</taxon>
        <taxon>Actinomycetota</taxon>
        <taxon>Actinomycetes</taxon>
        <taxon>Micrococcales</taxon>
        <taxon>Microbacteriaceae</taxon>
        <taxon>Agromyces</taxon>
    </lineage>
</organism>
<gene>
    <name evidence="1" type="ORF">MTP13_07080</name>
</gene>
<evidence type="ECO:0000313" key="2">
    <source>
        <dbReference type="Proteomes" id="UP000831304"/>
    </source>
</evidence>
<dbReference type="Proteomes" id="UP000831304">
    <property type="component" value="Chromosome"/>
</dbReference>
<accession>A0ABY4AWK0</accession>
<proteinExistence type="predicted"/>
<dbReference type="EMBL" id="CP094533">
    <property type="protein sequence ID" value="UOE27534.1"/>
    <property type="molecule type" value="Genomic_DNA"/>
</dbReference>
<name>A0ABY4AWK0_9MICO</name>